<dbReference type="EMBL" id="JBHSTQ010000001">
    <property type="protein sequence ID" value="MFC6385141.1"/>
    <property type="molecule type" value="Genomic_DNA"/>
</dbReference>
<evidence type="ECO:0000313" key="1">
    <source>
        <dbReference type="EMBL" id="MFC6385141.1"/>
    </source>
</evidence>
<accession>A0ABW1W9A7</accession>
<comment type="caution">
    <text evidence="1">The sequence shown here is derived from an EMBL/GenBank/DDBJ whole genome shotgun (WGS) entry which is preliminary data.</text>
</comment>
<name>A0ABW1W9A7_9BACL</name>
<sequence>MIKPPLGVTPRSIWLQYRLTDLIEAIDRYDAAGLDPNKEWIEERNQLFFDLYGSNK</sequence>
<keyword evidence="2" id="KW-1185">Reference proteome</keyword>
<organism evidence="1 2">
    <name type="scientific">Sporolactobacillus kofuensis</name>
    <dbReference type="NCBI Taxonomy" id="269672"/>
    <lineage>
        <taxon>Bacteria</taxon>
        <taxon>Bacillati</taxon>
        <taxon>Bacillota</taxon>
        <taxon>Bacilli</taxon>
        <taxon>Bacillales</taxon>
        <taxon>Sporolactobacillaceae</taxon>
        <taxon>Sporolactobacillus</taxon>
    </lineage>
</organism>
<reference evidence="2" key="1">
    <citation type="journal article" date="2019" name="Int. J. Syst. Evol. Microbiol.">
        <title>The Global Catalogue of Microorganisms (GCM) 10K type strain sequencing project: providing services to taxonomists for standard genome sequencing and annotation.</title>
        <authorList>
            <consortium name="The Broad Institute Genomics Platform"/>
            <consortium name="The Broad Institute Genome Sequencing Center for Infectious Disease"/>
            <person name="Wu L."/>
            <person name="Ma J."/>
        </authorList>
    </citation>
    <scope>NUCLEOTIDE SEQUENCE [LARGE SCALE GENOMIC DNA]</scope>
    <source>
        <strain evidence="2">CCUG 42001</strain>
    </source>
</reference>
<dbReference type="RefSeq" id="WP_253053704.1">
    <property type="nucleotide sequence ID" value="NZ_JAMXWN010000005.1"/>
</dbReference>
<gene>
    <name evidence="1" type="ORF">ACFP7A_00880</name>
</gene>
<protein>
    <submittedName>
        <fullName evidence="1">Uncharacterized protein</fullName>
    </submittedName>
</protein>
<evidence type="ECO:0000313" key="2">
    <source>
        <dbReference type="Proteomes" id="UP001596267"/>
    </source>
</evidence>
<proteinExistence type="predicted"/>
<dbReference type="Proteomes" id="UP001596267">
    <property type="component" value="Unassembled WGS sequence"/>
</dbReference>